<proteinExistence type="predicted"/>
<reference evidence="2" key="1">
    <citation type="submission" date="2022-08" db="EMBL/GenBank/DDBJ databases">
        <authorList>
            <consortium name="DOE Joint Genome Institute"/>
            <person name="Min B."/>
            <person name="Riley R."/>
            <person name="Sierra-Patev S."/>
            <person name="Naranjo-Ortiz M."/>
            <person name="Looney B."/>
            <person name="Konkel Z."/>
            <person name="Slot J.C."/>
            <person name="Sakamoto Y."/>
            <person name="Steenwyk J.L."/>
            <person name="Rokas A."/>
            <person name="Carro J."/>
            <person name="Camarero S."/>
            <person name="Ferreira P."/>
            <person name="Molpeceres G."/>
            <person name="Ruiz-Duenas F.J."/>
            <person name="Serrano A."/>
            <person name="Henrissat B."/>
            <person name="Drula E."/>
            <person name="Hughes K.W."/>
            <person name="Mata J.L."/>
            <person name="Ishikawa N.K."/>
            <person name="Vargas-Isla R."/>
            <person name="Ushijima S."/>
            <person name="Smith C.A."/>
            <person name="Ahrendt S."/>
            <person name="Andreopoulos W."/>
            <person name="He G."/>
            <person name="Labutti K."/>
            <person name="Lipzen A."/>
            <person name="Ng V."/>
            <person name="Sandor L."/>
            <person name="Barry K."/>
            <person name="Martinez A.T."/>
            <person name="Xiao Y."/>
            <person name="Gibbons J.G."/>
            <person name="Terashima K."/>
            <person name="Hibbett D.S."/>
            <person name="Grigoriev I.V."/>
        </authorList>
    </citation>
    <scope>NUCLEOTIDE SEQUENCE</scope>
    <source>
        <strain evidence="2">Sp2 HRB7682 ss15</strain>
    </source>
</reference>
<dbReference type="Proteomes" id="UP001150238">
    <property type="component" value="Unassembled WGS sequence"/>
</dbReference>
<dbReference type="AlphaFoldDB" id="A0A9W9AY96"/>
<organism evidence="2 3">
    <name type="scientific">Lentinula lateritia</name>
    <dbReference type="NCBI Taxonomy" id="40482"/>
    <lineage>
        <taxon>Eukaryota</taxon>
        <taxon>Fungi</taxon>
        <taxon>Dikarya</taxon>
        <taxon>Basidiomycota</taxon>
        <taxon>Agaricomycotina</taxon>
        <taxon>Agaricomycetes</taxon>
        <taxon>Agaricomycetidae</taxon>
        <taxon>Agaricales</taxon>
        <taxon>Marasmiineae</taxon>
        <taxon>Omphalotaceae</taxon>
        <taxon>Lentinula</taxon>
    </lineage>
</organism>
<evidence type="ECO:0000313" key="3">
    <source>
        <dbReference type="Proteomes" id="UP001150238"/>
    </source>
</evidence>
<name>A0A9W9AY96_9AGAR</name>
<accession>A0A9W9AY96</accession>
<protein>
    <submittedName>
        <fullName evidence="2">Uncharacterized protein</fullName>
    </submittedName>
</protein>
<gene>
    <name evidence="2" type="ORF">C8J55DRAFT_498832</name>
</gene>
<dbReference type="EMBL" id="JANVFS010000003">
    <property type="protein sequence ID" value="KAJ4493448.1"/>
    <property type="molecule type" value="Genomic_DNA"/>
</dbReference>
<keyword evidence="1" id="KW-0732">Signal</keyword>
<evidence type="ECO:0000313" key="2">
    <source>
        <dbReference type="EMBL" id="KAJ4493448.1"/>
    </source>
</evidence>
<comment type="caution">
    <text evidence="2">The sequence shown here is derived from an EMBL/GenBank/DDBJ whole genome shotgun (WGS) entry which is preliminary data.</text>
</comment>
<reference evidence="2" key="2">
    <citation type="journal article" date="2023" name="Proc. Natl. Acad. Sci. U.S.A.">
        <title>A global phylogenomic analysis of the shiitake genus Lentinula.</title>
        <authorList>
            <person name="Sierra-Patev S."/>
            <person name="Min B."/>
            <person name="Naranjo-Ortiz M."/>
            <person name="Looney B."/>
            <person name="Konkel Z."/>
            <person name="Slot J.C."/>
            <person name="Sakamoto Y."/>
            <person name="Steenwyk J.L."/>
            <person name="Rokas A."/>
            <person name="Carro J."/>
            <person name="Camarero S."/>
            <person name="Ferreira P."/>
            <person name="Molpeceres G."/>
            <person name="Ruiz-Duenas F.J."/>
            <person name="Serrano A."/>
            <person name="Henrissat B."/>
            <person name="Drula E."/>
            <person name="Hughes K.W."/>
            <person name="Mata J.L."/>
            <person name="Ishikawa N.K."/>
            <person name="Vargas-Isla R."/>
            <person name="Ushijima S."/>
            <person name="Smith C.A."/>
            <person name="Donoghue J."/>
            <person name="Ahrendt S."/>
            <person name="Andreopoulos W."/>
            <person name="He G."/>
            <person name="LaButti K."/>
            <person name="Lipzen A."/>
            <person name="Ng V."/>
            <person name="Riley R."/>
            <person name="Sandor L."/>
            <person name="Barry K."/>
            <person name="Martinez A.T."/>
            <person name="Xiao Y."/>
            <person name="Gibbons J.G."/>
            <person name="Terashima K."/>
            <person name="Grigoriev I.V."/>
            <person name="Hibbett D."/>
        </authorList>
    </citation>
    <scope>NUCLEOTIDE SEQUENCE</scope>
    <source>
        <strain evidence="2">Sp2 HRB7682 ss15</strain>
    </source>
</reference>
<feature type="chain" id="PRO_5040722298" evidence="1">
    <location>
        <begin position="19"/>
        <end position="191"/>
    </location>
</feature>
<sequence length="191" mass="21157">MYFNFSYILLGLASVVYAVPVMEVPNSNVIPVASKIESRHNGESSSSSALLPLIEYSFATGGPASSVIDQEGNRLAAKAVDVALYRTFGILGDPTNSFTGTKRQGKTSNERRLKFTVPAAPTQVYSTTKDRWTKWGWTPQCPCTGHVWYNGENVVQVDWTDQERTGKVPVNFFSQSLTQSVDAMREKYRST</sequence>
<evidence type="ECO:0000256" key="1">
    <source>
        <dbReference type="SAM" id="SignalP"/>
    </source>
</evidence>
<feature type="signal peptide" evidence="1">
    <location>
        <begin position="1"/>
        <end position="18"/>
    </location>
</feature>